<evidence type="ECO:0000256" key="1">
    <source>
        <dbReference type="SAM" id="Coils"/>
    </source>
</evidence>
<accession>A0A6C0KTW8</accession>
<reference evidence="2" key="1">
    <citation type="journal article" date="2020" name="Nature">
        <title>Giant virus diversity and host interactions through global metagenomics.</title>
        <authorList>
            <person name="Schulz F."/>
            <person name="Roux S."/>
            <person name="Paez-Espino D."/>
            <person name="Jungbluth S."/>
            <person name="Walsh D.A."/>
            <person name="Denef V.J."/>
            <person name="McMahon K.D."/>
            <person name="Konstantinidis K.T."/>
            <person name="Eloe-Fadrosh E.A."/>
            <person name="Kyrpides N.C."/>
            <person name="Woyke T."/>
        </authorList>
    </citation>
    <scope>NUCLEOTIDE SEQUENCE</scope>
    <source>
        <strain evidence="2">GVMAG-S-3300013093-109</strain>
    </source>
</reference>
<evidence type="ECO:0000313" key="2">
    <source>
        <dbReference type="EMBL" id="QHU20661.1"/>
    </source>
</evidence>
<name>A0A6C0KTW8_9ZZZZ</name>
<protein>
    <submittedName>
        <fullName evidence="2">Uncharacterized protein</fullName>
    </submittedName>
</protein>
<keyword evidence="1" id="KW-0175">Coiled coil</keyword>
<organism evidence="2">
    <name type="scientific">viral metagenome</name>
    <dbReference type="NCBI Taxonomy" id="1070528"/>
    <lineage>
        <taxon>unclassified sequences</taxon>
        <taxon>metagenomes</taxon>
        <taxon>organismal metagenomes</taxon>
    </lineage>
</organism>
<sequence>MESLISSYGLDFPAFRTLLSTTNSLVAGSAALYAYFKEHGVDPQFVPGDLDIWMEDNHDLIALHGSYEQRGNLYRFTNFLLQQGYNVTTKFEVNHDGDYSKVHHISQIFSFMNSDQKEIQLILLNYRKLKEYVQQYFDLSPCMTWWNAKENQMETIHPDTIEHKMHIMSDLEVGSRQLARIQKYEARGFCLQEKPCPAVLERDMRENANMLTGQKAFDVIAYEELDASAFLKESSYHILLQVSDQLQAFHRKTLCDYMQERATRIPGMGVVVDTPNRQSLPSDILNVMPYSDYSIYELVPFVTEREKSIYTVQCYTVDQWLRHAPGALIDVGFSLTEIEELELDEEEQVSVRERLENEMERLQLDHDIAADERNIARTQRIVNVMQEYDAEGIDEEETIAAIQRLTSEFERLDTEHDVANRQETRAAIQRFIDEFQALPAEEADENARVEFQRFTAELMALHDHEDADEDRL</sequence>
<dbReference type="AlphaFoldDB" id="A0A6C0KTW8"/>
<dbReference type="EMBL" id="MN740970">
    <property type="protein sequence ID" value="QHU20661.1"/>
    <property type="molecule type" value="Genomic_DNA"/>
</dbReference>
<dbReference type="Pfam" id="PF26128">
    <property type="entry name" value="Gad2"/>
    <property type="match status" value="1"/>
</dbReference>
<feature type="coiled-coil region" evidence="1">
    <location>
        <begin position="338"/>
        <end position="372"/>
    </location>
</feature>
<proteinExistence type="predicted"/>